<organism evidence="3 4">
    <name type="scientific">Steinernema carpocapsae</name>
    <name type="common">Entomopathogenic nematode</name>
    <dbReference type="NCBI Taxonomy" id="34508"/>
    <lineage>
        <taxon>Eukaryota</taxon>
        <taxon>Metazoa</taxon>
        <taxon>Ecdysozoa</taxon>
        <taxon>Nematoda</taxon>
        <taxon>Chromadorea</taxon>
        <taxon>Rhabditida</taxon>
        <taxon>Tylenchina</taxon>
        <taxon>Panagrolaimomorpha</taxon>
        <taxon>Strongyloidoidea</taxon>
        <taxon>Steinernematidae</taxon>
        <taxon>Steinernema</taxon>
    </lineage>
</organism>
<reference evidence="3 4" key="1">
    <citation type="journal article" date="2015" name="Genome Biol.">
        <title>Comparative genomics of Steinernema reveals deeply conserved gene regulatory networks.</title>
        <authorList>
            <person name="Dillman A.R."/>
            <person name="Macchietto M."/>
            <person name="Porter C.F."/>
            <person name="Rogers A."/>
            <person name="Williams B."/>
            <person name="Antoshechkin I."/>
            <person name="Lee M.M."/>
            <person name="Goodwin Z."/>
            <person name="Lu X."/>
            <person name="Lewis E.E."/>
            <person name="Goodrich-Blair H."/>
            <person name="Stock S.P."/>
            <person name="Adams B.J."/>
            <person name="Sternberg P.W."/>
            <person name="Mortazavi A."/>
        </authorList>
    </citation>
    <scope>NUCLEOTIDE SEQUENCE [LARGE SCALE GENOMIC DNA]</scope>
    <source>
        <strain evidence="3 4">ALL</strain>
    </source>
</reference>
<dbReference type="SUPFAM" id="SSF54695">
    <property type="entry name" value="POZ domain"/>
    <property type="match status" value="1"/>
</dbReference>
<evidence type="ECO:0000313" key="3">
    <source>
        <dbReference type="EMBL" id="TKR68527.1"/>
    </source>
</evidence>
<dbReference type="Pfam" id="PF02214">
    <property type="entry name" value="BTB_2"/>
    <property type="match status" value="1"/>
</dbReference>
<dbReference type="STRING" id="34508.A0A4U5MGY5"/>
<gene>
    <name evidence="3" type="ORF">L596_024497</name>
</gene>
<dbReference type="OrthoDB" id="2333377at2759"/>
<evidence type="ECO:0000259" key="2">
    <source>
        <dbReference type="PROSITE" id="PS50097"/>
    </source>
</evidence>
<feature type="domain" description="BTB" evidence="2">
    <location>
        <begin position="27"/>
        <end position="95"/>
    </location>
</feature>
<comment type="caution">
    <text evidence="3">The sequence shown here is derived from an EMBL/GenBank/DDBJ whole genome shotgun (WGS) entry which is preliminary data.</text>
</comment>
<accession>A0A4U5MGY5</accession>
<dbReference type="GO" id="GO:0051260">
    <property type="term" value="P:protein homooligomerization"/>
    <property type="evidence" value="ECO:0007669"/>
    <property type="project" value="InterPro"/>
</dbReference>
<evidence type="ECO:0000256" key="1">
    <source>
        <dbReference type="SAM" id="MobiDB-lite"/>
    </source>
</evidence>
<reference evidence="3 4" key="2">
    <citation type="journal article" date="2019" name="G3 (Bethesda)">
        <title>Hybrid Assembly of the Genome of the Entomopathogenic Nematode Steinernema carpocapsae Identifies the X-Chromosome.</title>
        <authorList>
            <person name="Serra L."/>
            <person name="Macchietto M."/>
            <person name="Macias-Munoz A."/>
            <person name="McGill C.J."/>
            <person name="Rodriguez I.M."/>
            <person name="Rodriguez B."/>
            <person name="Murad R."/>
            <person name="Mortazavi A."/>
        </authorList>
    </citation>
    <scope>NUCLEOTIDE SEQUENCE [LARGE SCALE GENOMIC DNA]</scope>
    <source>
        <strain evidence="3 4">ALL</strain>
    </source>
</reference>
<dbReference type="InterPro" id="IPR000210">
    <property type="entry name" value="BTB/POZ_dom"/>
</dbReference>
<dbReference type="AlphaFoldDB" id="A0A4U5MGY5"/>
<sequence>MEDRQLPPVVPSDDPEARCCVQGSPSHYVKLNVGGSLFHTTVGTLVKYDSMLRAMFSGRLDVMTDSDGFVLIDRSGKHFPAILNFLRDGSIPLPDSLHEVREILAEAKYYLLQELIAQCQEWINAFTCTHDELALISMRRVPTVSTRKEAEQVIAATRKPLIKFLLNRHNNKYSYTPMSDDNLMKNLELFDRLVIKFSERALFVKDTGADSPEICQWTFYENGVNKAEISCCSIVYAPEKKTIKVEFPEARIYEEAMHAVVLYERNNCWRCGAPTVTACQQPTSTSGGCSLIPSATVTSEGLVSPVSSATVRFYAANDLLTVQAGSSSNALNPSSAFASLSVKDRSSLFSSSNIPDVPGPRIAITRPNRLSPFEPADKLSD</sequence>
<dbReference type="InterPro" id="IPR011333">
    <property type="entry name" value="SKP1/BTB/POZ_sf"/>
</dbReference>
<proteinExistence type="predicted"/>
<dbReference type="PANTHER" id="PTHR11145">
    <property type="entry name" value="BTB/POZ DOMAIN-CONTAINING ADAPTER FOR CUL3-MEDIATED RHOA DEGRADATION PROTEIN FAMILY MEMBER"/>
    <property type="match status" value="1"/>
</dbReference>
<dbReference type="SMART" id="SM00225">
    <property type="entry name" value="BTB"/>
    <property type="match status" value="1"/>
</dbReference>
<dbReference type="CDD" id="cd18369">
    <property type="entry name" value="BTB_POZ_KCTD10-like_BACURD"/>
    <property type="match status" value="1"/>
</dbReference>
<dbReference type="InterPro" id="IPR003131">
    <property type="entry name" value="T1-type_BTB"/>
</dbReference>
<dbReference type="Gene3D" id="3.30.710.10">
    <property type="entry name" value="Potassium Channel Kv1.1, Chain A"/>
    <property type="match status" value="1"/>
</dbReference>
<dbReference type="Proteomes" id="UP000298663">
    <property type="component" value="Unassembled WGS sequence"/>
</dbReference>
<name>A0A4U5MGY5_STECR</name>
<dbReference type="InterPro" id="IPR045068">
    <property type="entry name" value="BACURD1-3"/>
</dbReference>
<evidence type="ECO:0000313" key="4">
    <source>
        <dbReference type="Proteomes" id="UP000298663"/>
    </source>
</evidence>
<dbReference type="FunFam" id="3.30.710.10:FF:000046">
    <property type="entry name" value="BTB/POZ domain-containing protein KCTD7 isoform X1"/>
    <property type="match status" value="1"/>
</dbReference>
<keyword evidence="4" id="KW-1185">Reference proteome</keyword>
<protein>
    <recommendedName>
        <fullName evidence="2">BTB domain-containing protein</fullName>
    </recommendedName>
</protein>
<dbReference type="PANTHER" id="PTHR11145:SF8">
    <property type="entry name" value="RE57120P"/>
    <property type="match status" value="1"/>
</dbReference>
<dbReference type="EMBL" id="AZBU02000008">
    <property type="protein sequence ID" value="TKR68527.1"/>
    <property type="molecule type" value="Genomic_DNA"/>
</dbReference>
<dbReference type="PROSITE" id="PS50097">
    <property type="entry name" value="BTB"/>
    <property type="match status" value="1"/>
</dbReference>
<feature type="region of interest" description="Disordered" evidence="1">
    <location>
        <begin position="348"/>
        <end position="381"/>
    </location>
</feature>